<reference evidence="1" key="1">
    <citation type="journal article" date="2013" name="BMC Genomics">
        <title>Unscrambling butterfly oogenesis.</title>
        <authorList>
            <person name="Carter J.M."/>
            <person name="Baker S.C."/>
            <person name="Pink R."/>
            <person name="Carter D.R."/>
            <person name="Collins A."/>
            <person name="Tomlin J."/>
            <person name="Gibbs M."/>
            <person name="Breuker C.J."/>
        </authorList>
    </citation>
    <scope>NUCLEOTIDE SEQUENCE</scope>
    <source>
        <tissue evidence="1">Ovary</tissue>
    </source>
</reference>
<accession>S4NYF8</accession>
<feature type="non-terminal residue" evidence="1">
    <location>
        <position position="1"/>
    </location>
</feature>
<dbReference type="EMBL" id="GAIX01010216">
    <property type="protein sequence ID" value="JAA82344.1"/>
    <property type="molecule type" value="Transcribed_RNA"/>
</dbReference>
<dbReference type="AlphaFoldDB" id="S4NYF8"/>
<sequence length="69" mass="8083">IDSIHFVIFYFIYQSGSTNGHSFVNQGVGIIVVIDMMTKLEKLRFEVRLYLLYPKNILFLQKLKTVDIN</sequence>
<proteinExistence type="predicted"/>
<name>S4NYF8_9NEOP</name>
<organism evidence="1">
    <name type="scientific">Pararge aegeria</name>
    <name type="common">speckled wood butterfly</name>
    <dbReference type="NCBI Taxonomy" id="116150"/>
    <lineage>
        <taxon>Eukaryota</taxon>
        <taxon>Metazoa</taxon>
        <taxon>Ecdysozoa</taxon>
        <taxon>Arthropoda</taxon>
        <taxon>Hexapoda</taxon>
        <taxon>Insecta</taxon>
        <taxon>Pterygota</taxon>
        <taxon>Neoptera</taxon>
        <taxon>Endopterygota</taxon>
        <taxon>Lepidoptera</taxon>
        <taxon>Glossata</taxon>
        <taxon>Ditrysia</taxon>
        <taxon>Papilionoidea</taxon>
        <taxon>Nymphalidae</taxon>
        <taxon>Satyrinae</taxon>
        <taxon>Satyrini</taxon>
        <taxon>Parargina</taxon>
        <taxon>Pararge</taxon>
    </lineage>
</organism>
<evidence type="ECO:0000313" key="1">
    <source>
        <dbReference type="EMBL" id="JAA82344.1"/>
    </source>
</evidence>
<reference evidence="1" key="2">
    <citation type="submission" date="2013-05" db="EMBL/GenBank/DDBJ databases">
        <authorList>
            <person name="Carter J.-M."/>
            <person name="Baker S.C."/>
            <person name="Pink R."/>
            <person name="Carter D.R.F."/>
            <person name="Collins A."/>
            <person name="Tomlin J."/>
            <person name="Gibbs M."/>
            <person name="Breuker C.J."/>
        </authorList>
    </citation>
    <scope>NUCLEOTIDE SEQUENCE</scope>
    <source>
        <tissue evidence="1">Ovary</tissue>
    </source>
</reference>
<protein>
    <submittedName>
        <fullName evidence="1">Uncharacterized protein</fullName>
    </submittedName>
</protein>